<dbReference type="InterPro" id="IPR011624">
    <property type="entry name" value="Metal-dep_PHydrolase_7TM_extra"/>
</dbReference>
<dbReference type="Pfam" id="PF07697">
    <property type="entry name" value="7TMR-HDED"/>
    <property type="match status" value="1"/>
</dbReference>
<feature type="transmembrane region" description="Helical" evidence="1">
    <location>
        <begin position="26"/>
        <end position="45"/>
    </location>
</feature>
<protein>
    <submittedName>
        <fullName evidence="3">HD family phosphohydrolase</fullName>
    </submittedName>
</protein>
<keyword evidence="1" id="KW-1133">Transmembrane helix</keyword>
<dbReference type="InterPro" id="IPR006675">
    <property type="entry name" value="HDIG_dom"/>
</dbReference>
<feature type="transmembrane region" description="Helical" evidence="1">
    <location>
        <begin position="330"/>
        <end position="348"/>
    </location>
</feature>
<feature type="domain" description="HD/PDEase" evidence="2">
    <location>
        <begin position="484"/>
        <end position="641"/>
    </location>
</feature>
<evidence type="ECO:0000256" key="1">
    <source>
        <dbReference type="SAM" id="Phobius"/>
    </source>
</evidence>
<dbReference type="NCBIfam" id="TIGR00277">
    <property type="entry name" value="HDIG"/>
    <property type="match status" value="1"/>
</dbReference>
<dbReference type="EMBL" id="JAEQNB010000005">
    <property type="protein sequence ID" value="MBL0388351.1"/>
    <property type="molecule type" value="Genomic_DNA"/>
</dbReference>
<dbReference type="InterPro" id="IPR003607">
    <property type="entry name" value="HD/PDEase_dom"/>
</dbReference>
<dbReference type="Gene3D" id="1.10.3210.10">
    <property type="entry name" value="Hypothetical protein af1432"/>
    <property type="match status" value="1"/>
</dbReference>
<comment type="caution">
    <text evidence="3">The sequence shown here is derived from an EMBL/GenBank/DDBJ whole genome shotgun (WGS) entry which is preliminary data.</text>
</comment>
<dbReference type="RefSeq" id="WP_201637174.1">
    <property type="nucleotide sequence ID" value="NZ_JAEQNB010000005.1"/>
</dbReference>
<reference evidence="3 4" key="1">
    <citation type="submission" date="2021-01" db="EMBL/GenBank/DDBJ databases">
        <title>Tumebacillus sp. strain ITR2 16S ribosomal RNA gene Genome sequencing and assembly.</title>
        <authorList>
            <person name="Kang M."/>
        </authorList>
    </citation>
    <scope>NUCLEOTIDE SEQUENCE [LARGE SCALE GENOMIC DNA]</scope>
    <source>
        <strain evidence="3 4">ITR2</strain>
    </source>
</reference>
<sequence>MRSNLLKHIRQITLSPELRQSRSLRLSIYVVLSALLYLLFLGNVLPERFNYDVGSVAEKTIKAPTDAIDTQATKRLRDEARKEVGPQFNRDIEVEDKAYQSINTFLDNVQKVAADASVKDADKLAAFKNLNPPINVSDETIKRLLQQTPDTLASYKKEATRVTQKIYSENITDDNLPNIGSKLDAQLAYADLDRDGRLIVKEFVQPIIHPNMIYDQEATSKKREEAAQNKLPVQINKGEIIVKQGERIDEEKLSKLEDLKLLSKRPNYRMYFGFAGFILLWMLVLGTYIEMTRHKLSRNNLLLLCLSIIVLVTGLGIKTITLFLPLGFPNIGYLTPIAMGTMLVTILFDMQLGIMLSFLFALLTGVAFDLAFQYVFASFVSGLVGTFAVSRVKHRLVIMRAGFIIAGCNLVTISAMQALTSSTGSELSPYLQSLLYGIINGVFSAVVTIGVLPFLESTFGLLTPISLLELSNPNHPLLKKLLMEAPGTYHHSLIVGNLAEAAAEMVGADPLICRVGAYFHDVGKMKRPMFFIENQLSKDNPHDKIAPTLSHLIITSHVRDGLEMQEEARLPKPIRDICEQHHGTTILWYFYNKALEQDKSGSIQPDDFRYPGPKPQSKEAAIVMLCDAVEAAVRAMNRPTPNRIESIIHKIVKDRLNDGQLDECNLTLKDLDKVSDAFLRTLNGIYHARIQYPELPKSN</sequence>
<feature type="transmembrane region" description="Helical" evidence="1">
    <location>
        <begin position="434"/>
        <end position="455"/>
    </location>
</feature>
<organism evidence="3 4">
    <name type="scientific">Tumebacillus amylolyticus</name>
    <dbReference type="NCBI Taxonomy" id="2801339"/>
    <lineage>
        <taxon>Bacteria</taxon>
        <taxon>Bacillati</taxon>
        <taxon>Bacillota</taxon>
        <taxon>Bacilli</taxon>
        <taxon>Bacillales</taxon>
        <taxon>Alicyclobacillaceae</taxon>
        <taxon>Tumebacillus</taxon>
    </lineage>
</organism>
<dbReference type="InterPro" id="IPR011621">
    <property type="entry name" value="Metal-dep_PHydrolase_7TM_intra"/>
</dbReference>
<evidence type="ECO:0000259" key="2">
    <source>
        <dbReference type="SMART" id="SM00471"/>
    </source>
</evidence>
<feature type="transmembrane region" description="Helical" evidence="1">
    <location>
        <begin position="301"/>
        <end position="324"/>
    </location>
</feature>
<dbReference type="InterPro" id="IPR052722">
    <property type="entry name" value="PgpH_phosphodiesterase"/>
</dbReference>
<dbReference type="PANTHER" id="PTHR36442">
    <property type="entry name" value="CYCLIC-DI-AMP PHOSPHODIESTERASE PGPH"/>
    <property type="match status" value="1"/>
</dbReference>
<feature type="transmembrane region" description="Helical" evidence="1">
    <location>
        <begin position="270"/>
        <end position="289"/>
    </location>
</feature>
<keyword evidence="4" id="KW-1185">Reference proteome</keyword>
<dbReference type="PANTHER" id="PTHR36442:SF1">
    <property type="entry name" value="CYCLIC-DI-AMP PHOSPHODIESTERASE PGPH"/>
    <property type="match status" value="1"/>
</dbReference>
<gene>
    <name evidence="3" type="ORF">JJB07_17235</name>
</gene>
<feature type="transmembrane region" description="Helical" evidence="1">
    <location>
        <begin position="355"/>
        <end position="376"/>
    </location>
</feature>
<dbReference type="Pfam" id="PF07698">
    <property type="entry name" value="7TM-7TMR_HD"/>
    <property type="match status" value="1"/>
</dbReference>
<dbReference type="InterPro" id="IPR006674">
    <property type="entry name" value="HD_domain"/>
</dbReference>
<dbReference type="Proteomes" id="UP000602284">
    <property type="component" value="Unassembled WGS sequence"/>
</dbReference>
<accession>A0ABS1JDJ4</accession>
<keyword evidence="1" id="KW-0472">Membrane</keyword>
<dbReference type="CDD" id="cd00077">
    <property type="entry name" value="HDc"/>
    <property type="match status" value="1"/>
</dbReference>
<evidence type="ECO:0000313" key="4">
    <source>
        <dbReference type="Proteomes" id="UP000602284"/>
    </source>
</evidence>
<name>A0ABS1JDJ4_9BACL</name>
<dbReference type="Pfam" id="PF01966">
    <property type="entry name" value="HD"/>
    <property type="match status" value="1"/>
</dbReference>
<dbReference type="SUPFAM" id="SSF109604">
    <property type="entry name" value="HD-domain/PDEase-like"/>
    <property type="match status" value="1"/>
</dbReference>
<keyword evidence="1" id="KW-0812">Transmembrane</keyword>
<dbReference type="SMART" id="SM00471">
    <property type="entry name" value="HDc"/>
    <property type="match status" value="1"/>
</dbReference>
<evidence type="ECO:0000313" key="3">
    <source>
        <dbReference type="EMBL" id="MBL0388351.1"/>
    </source>
</evidence>
<proteinExistence type="predicted"/>
<feature type="transmembrane region" description="Helical" evidence="1">
    <location>
        <begin position="396"/>
        <end position="413"/>
    </location>
</feature>